<protein>
    <recommendedName>
        <fullName evidence="4">DoxX-like family protein</fullName>
    </recommendedName>
</protein>
<dbReference type="EMBL" id="FOAB01000002">
    <property type="protein sequence ID" value="SEK75553.1"/>
    <property type="molecule type" value="Genomic_DNA"/>
</dbReference>
<feature type="transmembrane region" description="Helical" evidence="1">
    <location>
        <begin position="7"/>
        <end position="28"/>
    </location>
</feature>
<evidence type="ECO:0000256" key="1">
    <source>
        <dbReference type="SAM" id="Phobius"/>
    </source>
</evidence>
<accession>A0A1H7JLN4</accession>
<keyword evidence="1" id="KW-1133">Transmembrane helix</keyword>
<dbReference type="AlphaFoldDB" id="A0A1H7JLN4"/>
<dbReference type="Proteomes" id="UP000198521">
    <property type="component" value="Unassembled WGS sequence"/>
</dbReference>
<organism evidence="2 3">
    <name type="scientific">Aquimarina amphilecti</name>
    <dbReference type="NCBI Taxonomy" id="1038014"/>
    <lineage>
        <taxon>Bacteria</taxon>
        <taxon>Pseudomonadati</taxon>
        <taxon>Bacteroidota</taxon>
        <taxon>Flavobacteriia</taxon>
        <taxon>Flavobacteriales</taxon>
        <taxon>Flavobacteriaceae</taxon>
        <taxon>Aquimarina</taxon>
    </lineage>
</organism>
<evidence type="ECO:0008006" key="4">
    <source>
        <dbReference type="Google" id="ProtNLM"/>
    </source>
</evidence>
<feature type="transmembrane region" description="Helical" evidence="1">
    <location>
        <begin position="58"/>
        <end position="84"/>
    </location>
</feature>
<dbReference type="RefSeq" id="WP_139195589.1">
    <property type="nucleotide sequence ID" value="NZ_FOAB01000002.1"/>
</dbReference>
<feature type="transmembrane region" description="Helical" evidence="1">
    <location>
        <begin position="91"/>
        <end position="109"/>
    </location>
</feature>
<dbReference type="OrthoDB" id="654744at2"/>
<keyword evidence="1" id="KW-0812">Transmembrane</keyword>
<keyword evidence="3" id="KW-1185">Reference proteome</keyword>
<evidence type="ECO:0000313" key="3">
    <source>
        <dbReference type="Proteomes" id="UP000198521"/>
    </source>
</evidence>
<evidence type="ECO:0000313" key="2">
    <source>
        <dbReference type="EMBL" id="SEK75553.1"/>
    </source>
</evidence>
<feature type="transmembrane region" description="Helical" evidence="1">
    <location>
        <begin position="115"/>
        <end position="133"/>
    </location>
</feature>
<name>A0A1H7JLN4_AQUAM</name>
<feature type="transmembrane region" description="Helical" evidence="1">
    <location>
        <begin position="163"/>
        <end position="181"/>
    </location>
</feature>
<gene>
    <name evidence="2" type="ORF">SAMN04487910_1034</name>
</gene>
<dbReference type="STRING" id="1038014.SAMN04487910_1034"/>
<proteinExistence type="predicted"/>
<sequence length="321" mass="37698">MKINRSVLFYVLRLICRYFIALMMFSYASAKILGTQFSSDLSIGERTVNSLNGFMLTWYFYGFSKTYGILIALAQIIAAFLLLFRKTVRMGSVLLLSFMVNIVMVDVFYEIDAATPMAILLTVMGLFLLLSDWKAFKAYFLKEELNTNSYKESLPRKLEKVHWFKFMVIPIMLFGMFFALFKLKENFMKKNHFYGVWKVESSIFTHKIDKVYFELNDRIVVIDTMGKMYRGKVKDIDEETNTFNLKAKHYSRSLSNFVKRKIDTSKIKEGKEIKEERSRLTKLYHEVNNSEPIDLSMNYKLSEDTLLLKQNDLEIKLIKAD</sequence>
<reference evidence="2 3" key="1">
    <citation type="submission" date="2016-10" db="EMBL/GenBank/DDBJ databases">
        <authorList>
            <person name="de Groot N.N."/>
        </authorList>
    </citation>
    <scope>NUCLEOTIDE SEQUENCE [LARGE SCALE GENOMIC DNA]</scope>
    <source>
        <strain evidence="2 3">DSM 25232</strain>
    </source>
</reference>
<keyword evidence="1" id="KW-0472">Membrane</keyword>